<dbReference type="InterPro" id="IPR008928">
    <property type="entry name" value="6-hairpin_glycosidase_sf"/>
</dbReference>
<reference evidence="1" key="2">
    <citation type="submission" date="2020-09" db="EMBL/GenBank/DDBJ databases">
        <authorList>
            <person name="Sun Q."/>
            <person name="Kim S."/>
        </authorList>
    </citation>
    <scope>NUCLEOTIDE SEQUENCE</scope>
    <source>
        <strain evidence="1">KCTC 22169</strain>
    </source>
</reference>
<evidence type="ECO:0000313" key="2">
    <source>
        <dbReference type="Proteomes" id="UP000626148"/>
    </source>
</evidence>
<keyword evidence="2" id="KW-1185">Reference proteome</keyword>
<dbReference type="Gene3D" id="1.50.10.10">
    <property type="match status" value="1"/>
</dbReference>
<organism evidence="1 2">
    <name type="scientific">Saccharospirillum salsuginis</name>
    <dbReference type="NCBI Taxonomy" id="418750"/>
    <lineage>
        <taxon>Bacteria</taxon>
        <taxon>Pseudomonadati</taxon>
        <taxon>Pseudomonadota</taxon>
        <taxon>Gammaproteobacteria</taxon>
        <taxon>Oceanospirillales</taxon>
        <taxon>Saccharospirillaceae</taxon>
        <taxon>Saccharospirillum</taxon>
    </lineage>
</organism>
<dbReference type="AlphaFoldDB" id="A0A918KJS8"/>
<dbReference type="SUPFAM" id="SSF48208">
    <property type="entry name" value="Six-hairpin glycosidases"/>
    <property type="match status" value="1"/>
</dbReference>
<dbReference type="EMBL" id="BMXR01000010">
    <property type="protein sequence ID" value="GGX66135.1"/>
    <property type="molecule type" value="Genomic_DNA"/>
</dbReference>
<proteinExistence type="predicted"/>
<dbReference type="InterPro" id="IPR012341">
    <property type="entry name" value="6hp_glycosidase-like_sf"/>
</dbReference>
<dbReference type="Proteomes" id="UP000626148">
    <property type="component" value="Unassembled WGS sequence"/>
</dbReference>
<evidence type="ECO:0000313" key="1">
    <source>
        <dbReference type="EMBL" id="GGX66135.1"/>
    </source>
</evidence>
<reference evidence="1" key="1">
    <citation type="journal article" date="2014" name="Int. J. Syst. Evol. Microbiol.">
        <title>Complete genome sequence of Corynebacterium casei LMG S-19264T (=DSM 44701T), isolated from a smear-ripened cheese.</title>
        <authorList>
            <consortium name="US DOE Joint Genome Institute (JGI-PGF)"/>
            <person name="Walter F."/>
            <person name="Albersmeier A."/>
            <person name="Kalinowski J."/>
            <person name="Ruckert C."/>
        </authorList>
    </citation>
    <scope>NUCLEOTIDE SEQUENCE</scope>
    <source>
        <strain evidence="1">KCTC 22169</strain>
    </source>
</reference>
<dbReference type="RefSeq" id="WP_189611523.1">
    <property type="nucleotide sequence ID" value="NZ_BMXR01000010.1"/>
</dbReference>
<gene>
    <name evidence="1" type="ORF">GCM10007392_37220</name>
</gene>
<protein>
    <submittedName>
        <fullName evidence="1">Uncharacterized protein</fullName>
    </submittedName>
</protein>
<dbReference type="GO" id="GO:0005975">
    <property type="term" value="P:carbohydrate metabolic process"/>
    <property type="evidence" value="ECO:0007669"/>
    <property type="project" value="InterPro"/>
</dbReference>
<accession>A0A918KJS8</accession>
<sequence>MTRNLKRTLVTGTLIISASATGAQTLVEVIDHRHDPAGSFLAYTEFELSGEPLAEALGLDLDVLDPDAVDQPTRFDYITGIESYEYSEEAMYALDYQSGMGPHLVNGPRNRDRGGEMDALGRRFTELANSVGYPVTEIPLNMYPLSWPYQLGSPEFAEPVAVSEVDRDGDAIIPAYFRDYASLRWTDSDTVKEASPAALGGLLLKEVMWSQDFLGGLHTTDTDEEVEADSADQDQRDGFALGVSSVDGLNGVILTELSLDKMHDLLTRMTYDGESLGAPIDPTYDASSPVWFPHRLAVESEERLGVESATALTVADGASYLRDSWMLLWPAAEMLAFSDQRSANESQNPAFRAVFDGKPFAATPKANRDANSDNDVFGTDAFSLANTLARMAFRNLNALHFDKGVGTLVDRWDGERGGDVTTYDLAYSLVALSVFQKAQDALPVGYAGGNTSDGGLGTQLGQEALKLIRHQADFILAHLEGENGLMRDGATVSGSSVNLEPGQSLDTQFAVLRGLGAAFSATGDRRYRDAARDLFIAIDREQYDPAIGTWASVPGTPTEHTLYTAAAISAGLRTALLQLRNVGAESAPKLEVAHLVARHNQWFRTVINGPTTNQGMQMAEWLGDSGEHRFGAAP</sequence>
<comment type="caution">
    <text evidence="1">The sequence shown here is derived from an EMBL/GenBank/DDBJ whole genome shotgun (WGS) entry which is preliminary data.</text>
</comment>
<name>A0A918KJS8_9GAMM</name>